<evidence type="ECO:0000313" key="7">
    <source>
        <dbReference type="EnsemblPlants" id="AES94763"/>
    </source>
</evidence>
<dbReference type="AlphaFoldDB" id="G7K838"/>
<dbReference type="Pfam" id="PF00931">
    <property type="entry name" value="NB-ARC"/>
    <property type="match status" value="1"/>
</dbReference>
<organism evidence="5 8">
    <name type="scientific">Medicago truncatula</name>
    <name type="common">Barrel medic</name>
    <name type="synonym">Medicago tribuloides</name>
    <dbReference type="NCBI Taxonomy" id="3880"/>
    <lineage>
        <taxon>Eukaryota</taxon>
        <taxon>Viridiplantae</taxon>
        <taxon>Streptophyta</taxon>
        <taxon>Embryophyta</taxon>
        <taxon>Tracheophyta</taxon>
        <taxon>Spermatophyta</taxon>
        <taxon>Magnoliopsida</taxon>
        <taxon>eudicotyledons</taxon>
        <taxon>Gunneridae</taxon>
        <taxon>Pentapetalae</taxon>
        <taxon>rosids</taxon>
        <taxon>fabids</taxon>
        <taxon>Fabales</taxon>
        <taxon>Fabaceae</taxon>
        <taxon>Papilionoideae</taxon>
        <taxon>50 kb inversion clade</taxon>
        <taxon>NPAAA clade</taxon>
        <taxon>Hologalegina</taxon>
        <taxon>IRL clade</taxon>
        <taxon>Trifolieae</taxon>
        <taxon>Medicago</taxon>
    </lineage>
</organism>
<dbReference type="EnsemblPlants" id="AES94763">
    <property type="protein sequence ID" value="AES94763"/>
    <property type="gene ID" value="MTR_5g018060"/>
</dbReference>
<dbReference type="Gene3D" id="1.10.10.10">
    <property type="entry name" value="Winged helix-like DNA-binding domain superfamily/Winged helix DNA-binding domain"/>
    <property type="match status" value="1"/>
</dbReference>
<dbReference type="EMBL" id="PSQE01000005">
    <property type="protein sequence ID" value="RHN54070.1"/>
    <property type="molecule type" value="Genomic_DNA"/>
</dbReference>
<comment type="similarity">
    <text evidence="1">Belongs to the disease resistance NB-LRR family.</text>
</comment>
<dbReference type="Pfam" id="PF05659">
    <property type="entry name" value="RPW8"/>
    <property type="match status" value="1"/>
</dbReference>
<dbReference type="InterPro" id="IPR032675">
    <property type="entry name" value="LRR_dom_sf"/>
</dbReference>
<dbReference type="eggNOG" id="ENOG502QSSA">
    <property type="taxonomic scope" value="Eukaryota"/>
</dbReference>
<dbReference type="Gramene" id="rna29050">
    <property type="protein sequence ID" value="RHN54070.1"/>
    <property type="gene ID" value="gene29050"/>
</dbReference>
<dbReference type="Gene3D" id="1.10.8.430">
    <property type="entry name" value="Helical domain of apoptotic protease-activating factors"/>
    <property type="match status" value="1"/>
</dbReference>
<evidence type="ECO:0000313" key="8">
    <source>
        <dbReference type="Proteomes" id="UP000002051"/>
    </source>
</evidence>
<dbReference type="InterPro" id="IPR002182">
    <property type="entry name" value="NB-ARC"/>
</dbReference>
<dbReference type="PANTHER" id="PTHR36766">
    <property type="entry name" value="PLANT BROAD-SPECTRUM MILDEW RESISTANCE PROTEIN RPW8"/>
    <property type="match status" value="1"/>
</dbReference>
<evidence type="ECO:0000256" key="1">
    <source>
        <dbReference type="ARBA" id="ARBA00008894"/>
    </source>
</evidence>
<dbReference type="EMBL" id="CM001221">
    <property type="protein sequence ID" value="AES94763.1"/>
    <property type="molecule type" value="Genomic_DNA"/>
</dbReference>
<dbReference type="Gene3D" id="3.80.10.10">
    <property type="entry name" value="Ribonuclease Inhibitor"/>
    <property type="match status" value="1"/>
</dbReference>
<dbReference type="SUPFAM" id="SSF52540">
    <property type="entry name" value="P-loop containing nucleoside triphosphate hydrolases"/>
    <property type="match status" value="1"/>
</dbReference>
<reference evidence="6" key="4">
    <citation type="journal article" date="2018" name="Nat. Plants">
        <title>Whole-genome landscape of Medicago truncatula symbiotic genes.</title>
        <authorList>
            <person name="Pecrix Y."/>
            <person name="Gamas P."/>
            <person name="Carrere S."/>
        </authorList>
    </citation>
    <scope>NUCLEOTIDE SEQUENCE</scope>
    <source>
        <tissue evidence="6">Leaves</tissue>
    </source>
</reference>
<dbReference type="OrthoDB" id="2016095at2759"/>
<evidence type="ECO:0000313" key="6">
    <source>
        <dbReference type="EMBL" id="RHN54070.1"/>
    </source>
</evidence>
<reference evidence="5 8" key="1">
    <citation type="journal article" date="2011" name="Nature">
        <title>The Medicago genome provides insight into the evolution of rhizobial symbioses.</title>
        <authorList>
            <person name="Young N.D."/>
            <person name="Debelle F."/>
            <person name="Oldroyd G.E."/>
            <person name="Geurts R."/>
            <person name="Cannon S.B."/>
            <person name="Udvardi M.K."/>
            <person name="Benedito V.A."/>
            <person name="Mayer K.F."/>
            <person name="Gouzy J."/>
            <person name="Schoof H."/>
            <person name="Van de Peer Y."/>
            <person name="Proost S."/>
            <person name="Cook D.R."/>
            <person name="Meyers B.C."/>
            <person name="Spannagl M."/>
            <person name="Cheung F."/>
            <person name="De Mita S."/>
            <person name="Krishnakumar V."/>
            <person name="Gundlach H."/>
            <person name="Zhou S."/>
            <person name="Mudge J."/>
            <person name="Bharti A.K."/>
            <person name="Murray J.D."/>
            <person name="Naoumkina M.A."/>
            <person name="Rosen B."/>
            <person name="Silverstein K.A."/>
            <person name="Tang H."/>
            <person name="Rombauts S."/>
            <person name="Zhao P.X."/>
            <person name="Zhou P."/>
            <person name="Barbe V."/>
            <person name="Bardou P."/>
            <person name="Bechner M."/>
            <person name="Bellec A."/>
            <person name="Berger A."/>
            <person name="Berges H."/>
            <person name="Bidwell S."/>
            <person name="Bisseling T."/>
            <person name="Choisne N."/>
            <person name="Couloux A."/>
            <person name="Denny R."/>
            <person name="Deshpande S."/>
            <person name="Dai X."/>
            <person name="Doyle J.J."/>
            <person name="Dudez A.M."/>
            <person name="Farmer A.D."/>
            <person name="Fouteau S."/>
            <person name="Franken C."/>
            <person name="Gibelin C."/>
            <person name="Gish J."/>
            <person name="Goldstein S."/>
            <person name="Gonzalez A.J."/>
            <person name="Green P.J."/>
            <person name="Hallab A."/>
            <person name="Hartog M."/>
            <person name="Hua A."/>
            <person name="Humphray S.J."/>
            <person name="Jeong D.H."/>
            <person name="Jing Y."/>
            <person name="Jocker A."/>
            <person name="Kenton S.M."/>
            <person name="Kim D.J."/>
            <person name="Klee K."/>
            <person name="Lai H."/>
            <person name="Lang C."/>
            <person name="Lin S."/>
            <person name="Macmil S.L."/>
            <person name="Magdelenat G."/>
            <person name="Matthews L."/>
            <person name="McCorrison J."/>
            <person name="Monaghan E.L."/>
            <person name="Mun J.H."/>
            <person name="Najar F.Z."/>
            <person name="Nicholson C."/>
            <person name="Noirot C."/>
            <person name="O'Bleness M."/>
            <person name="Paule C.R."/>
            <person name="Poulain J."/>
            <person name="Prion F."/>
            <person name="Qin B."/>
            <person name="Qu C."/>
            <person name="Retzel E.F."/>
            <person name="Riddle C."/>
            <person name="Sallet E."/>
            <person name="Samain S."/>
            <person name="Samson N."/>
            <person name="Sanders I."/>
            <person name="Saurat O."/>
            <person name="Scarpelli C."/>
            <person name="Schiex T."/>
            <person name="Segurens B."/>
            <person name="Severin A.J."/>
            <person name="Sherrier D.J."/>
            <person name="Shi R."/>
            <person name="Sims S."/>
            <person name="Singer S.R."/>
            <person name="Sinharoy S."/>
            <person name="Sterck L."/>
            <person name="Viollet A."/>
            <person name="Wang B.B."/>
            <person name="Wang K."/>
            <person name="Wang M."/>
            <person name="Wang X."/>
            <person name="Warfsmann J."/>
            <person name="Weissenbach J."/>
            <person name="White D.D."/>
            <person name="White J.D."/>
            <person name="Wiley G.B."/>
            <person name="Wincker P."/>
            <person name="Xing Y."/>
            <person name="Yang L."/>
            <person name="Yao Z."/>
            <person name="Ying F."/>
            <person name="Zhai J."/>
            <person name="Zhou L."/>
            <person name="Zuber A."/>
            <person name="Denarie J."/>
            <person name="Dixon R.A."/>
            <person name="May G.D."/>
            <person name="Schwartz D.C."/>
            <person name="Rogers J."/>
            <person name="Quetier F."/>
            <person name="Town C.D."/>
            <person name="Roe B.A."/>
        </authorList>
    </citation>
    <scope>NUCLEOTIDE SEQUENCE [LARGE SCALE GENOMIC DNA]</scope>
    <source>
        <strain evidence="5">A17</strain>
        <strain evidence="7 8">cv. Jemalong A17</strain>
    </source>
</reference>
<dbReference type="GO" id="GO:0006952">
    <property type="term" value="P:defense response"/>
    <property type="evidence" value="ECO:0007669"/>
    <property type="project" value="UniProtKB-KW"/>
</dbReference>
<dbReference type="SUPFAM" id="SSF52058">
    <property type="entry name" value="L domain-like"/>
    <property type="match status" value="1"/>
</dbReference>
<evidence type="ECO:0000256" key="3">
    <source>
        <dbReference type="ARBA" id="ARBA00022821"/>
    </source>
</evidence>
<dbReference type="InterPro" id="IPR008808">
    <property type="entry name" value="Powdery_mildew-R_dom"/>
</dbReference>
<dbReference type="PaxDb" id="3880-AES94763"/>
<evidence type="ECO:0000313" key="5">
    <source>
        <dbReference type="EMBL" id="AES94763.1"/>
    </source>
</evidence>
<evidence type="ECO:0000256" key="2">
    <source>
        <dbReference type="ARBA" id="ARBA00022737"/>
    </source>
</evidence>
<keyword evidence="2" id="KW-0677">Repeat</keyword>
<dbReference type="KEGG" id="mtr:11409421"/>
<reference evidence="5 8" key="2">
    <citation type="journal article" date="2014" name="BMC Genomics">
        <title>An improved genome release (version Mt4.0) for the model legume Medicago truncatula.</title>
        <authorList>
            <person name="Tang H."/>
            <person name="Krishnakumar V."/>
            <person name="Bidwell S."/>
            <person name="Rosen B."/>
            <person name="Chan A."/>
            <person name="Zhou S."/>
            <person name="Gentzbittel L."/>
            <person name="Childs K.L."/>
            <person name="Yandell M."/>
            <person name="Gundlach H."/>
            <person name="Mayer K.F."/>
            <person name="Schwartz D.C."/>
            <person name="Town C.D."/>
        </authorList>
    </citation>
    <scope>GENOME REANNOTATION</scope>
    <source>
        <strain evidence="7 8">cv. Jemalong A17</strain>
    </source>
</reference>
<dbReference type="HOGENOM" id="CLU_012216_0_0_1"/>
<dbReference type="OMA" id="DISDCIN"/>
<accession>G7K838</accession>
<dbReference type="InterPro" id="IPR027417">
    <property type="entry name" value="P-loop_NTPase"/>
</dbReference>
<feature type="domain" description="RPW8" evidence="4">
    <location>
        <begin position="1"/>
        <end position="146"/>
    </location>
</feature>
<dbReference type="PROSITE" id="PS51153">
    <property type="entry name" value="RPW8"/>
    <property type="match status" value="1"/>
</dbReference>
<proteinExistence type="inferred from homology"/>
<reference evidence="7" key="3">
    <citation type="submission" date="2015-04" db="UniProtKB">
        <authorList>
            <consortium name="EnsemblPlants"/>
        </authorList>
    </citation>
    <scope>IDENTIFICATION</scope>
    <source>
        <strain evidence="7">cv. Jemalong A17</strain>
    </source>
</reference>
<protein>
    <submittedName>
        <fullName evidence="5">Disease resistance protein (CC-NBS-LRR class) family protein</fullName>
    </submittedName>
    <submittedName>
        <fullName evidence="6">Putative powdery mildew resistance protein, RPW8</fullName>
    </submittedName>
</protein>
<dbReference type="GO" id="GO:0043531">
    <property type="term" value="F:ADP binding"/>
    <property type="evidence" value="ECO:0007669"/>
    <property type="project" value="InterPro"/>
</dbReference>
<gene>
    <name evidence="7" type="primary">11409421</name>
    <name evidence="5" type="ordered locus">MTR_5g018060</name>
    <name evidence="6" type="ORF">MtrunA17_Chr5g0402671</name>
</gene>
<dbReference type="Gene3D" id="3.40.50.300">
    <property type="entry name" value="P-loop containing nucleotide triphosphate hydrolases"/>
    <property type="match status" value="1"/>
</dbReference>
<dbReference type="InterPro" id="IPR042197">
    <property type="entry name" value="Apaf_helical"/>
</dbReference>
<dbReference type="Proteomes" id="UP000002051">
    <property type="component" value="Chromosome 5"/>
</dbReference>
<evidence type="ECO:0000259" key="4">
    <source>
        <dbReference type="PROSITE" id="PS51153"/>
    </source>
</evidence>
<dbReference type="PRINTS" id="PR00364">
    <property type="entry name" value="DISEASERSIST"/>
</dbReference>
<keyword evidence="3" id="KW-0611">Plant defense</keyword>
<sequence length="829" mass="94318">MADALSGAVMGEVVKKALQTIKKGREFGPTLERNIETLNNLAPLVKEIKVYNDFLDRPSEEIERLEKHIREGEELVRKSKKLTLWNFLSFPGYQGKLKKKDEGLQRHLSVNVQLENKKDLIKLVAKVDEISKIFEILMRKENLGQFDGSQIRGLCGAPEEPQCMGVDEPLNKLKIQLLKDGVSVLVLTGLGGSGKSTLAKKLCWNPQIKGKFGGNIFFVTVSKTPNLKNIVQTLFEHCGLRVPEFQTDEDAINRLGLLLRQVGRNPILLVLDDVWPGSEGLVERFKFQMPDYKILVTSRVAFRRFGTPYQLDPLDHDHAVSLFLHFAQSNDKMPDKNLVHEIVKACKGSPMALQVIAGSLRKQPFVTWQKMKERLKSQSILESNSTDLLCYLQQSLDMLEDIKEKECFMDMGLFPEDQRIPVTVLIDMWAELHGLDEDGTNAMAIVHDLITRNLISVIATRKVATETDMYYNNHYVMMHDLLRELAIHQSKGESFEQRKRLIIDLNGDNRPDWWIGPNQQGIISRVYSFIAGMFVKQKQLKVAARILSISTDESFSSDWCDMQPDEVEVLVLNLQSDQYSLPDFTDKMSKLKVLIVTNYGFHRSELIKFELLGFLSNLKRIRLEKVSVPCLSILKNLQKLSLHMCNTRDAFENYSIQISDAMPNLVELSIDYCNDLIKLPDGFSNITTLKKISITNCHKLSAIPQDIEKLENLEVLRLCSCSDLVEISESVSGLNKLRCFDISDCVSLSKLPNDIGDLKKLEKFYMKGCSNLSELPYSVINLGNVKHEIHVICDEEGAALWEHFPNIPNLKIDMPKVEINLNWLHGTRS</sequence>
<name>G7K838_MEDTR</name>
<dbReference type="InterPro" id="IPR036388">
    <property type="entry name" value="WH-like_DNA-bd_sf"/>
</dbReference>
<dbReference type="Proteomes" id="UP000265566">
    <property type="component" value="Chromosome 5"/>
</dbReference>
<keyword evidence="8" id="KW-1185">Reference proteome</keyword>
<dbReference type="PANTHER" id="PTHR36766:SF28">
    <property type="entry name" value="PLANT BROAD-SPECTRUM MILDEW RESISTANCE PROTEIN RPW8"/>
    <property type="match status" value="1"/>
</dbReference>